<protein>
    <recommendedName>
        <fullName evidence="6">UvrABC system protein C</fullName>
        <shortName evidence="6">Protein UvrC</shortName>
    </recommendedName>
    <alternativeName>
        <fullName evidence="6">Excinuclease ABC subunit C</fullName>
    </alternativeName>
</protein>
<comment type="subunit">
    <text evidence="6">Interacts with UvrB in an incision complex.</text>
</comment>
<dbReference type="InterPro" id="IPR038476">
    <property type="entry name" value="UvrC_RNase_H_dom_sf"/>
</dbReference>
<organism evidence="10 11">
    <name type="scientific">Microcella daejeonensis</name>
    <dbReference type="NCBI Taxonomy" id="2994971"/>
    <lineage>
        <taxon>Bacteria</taxon>
        <taxon>Bacillati</taxon>
        <taxon>Actinomycetota</taxon>
        <taxon>Actinomycetes</taxon>
        <taxon>Micrococcales</taxon>
        <taxon>Microbacteriaceae</taxon>
        <taxon>Microcella</taxon>
    </lineage>
</organism>
<proteinExistence type="inferred from homology"/>
<keyword evidence="3 6" id="KW-0228">DNA excision</keyword>
<dbReference type="Gene3D" id="3.40.1440.10">
    <property type="entry name" value="GIY-YIG endonuclease"/>
    <property type="match status" value="1"/>
</dbReference>
<dbReference type="PANTHER" id="PTHR30562:SF1">
    <property type="entry name" value="UVRABC SYSTEM PROTEIN C"/>
    <property type="match status" value="1"/>
</dbReference>
<dbReference type="PROSITE" id="PS50164">
    <property type="entry name" value="GIY_YIG"/>
    <property type="match status" value="1"/>
</dbReference>
<dbReference type="GO" id="GO:0006289">
    <property type="term" value="P:nucleotide-excision repair"/>
    <property type="evidence" value="ECO:0007669"/>
    <property type="project" value="UniProtKB-UniRule"/>
</dbReference>
<evidence type="ECO:0000256" key="1">
    <source>
        <dbReference type="ARBA" id="ARBA00022490"/>
    </source>
</evidence>
<dbReference type="Pfam" id="PF01541">
    <property type="entry name" value="GIY-YIG"/>
    <property type="match status" value="1"/>
</dbReference>
<dbReference type="InterPro" id="IPR001943">
    <property type="entry name" value="UVR_dom"/>
</dbReference>
<dbReference type="FunFam" id="3.40.1440.10:FF:000001">
    <property type="entry name" value="UvrABC system protein C"/>
    <property type="match status" value="1"/>
</dbReference>
<dbReference type="InterPro" id="IPR035901">
    <property type="entry name" value="GIY-YIG_endonuc_sf"/>
</dbReference>
<evidence type="ECO:0000256" key="3">
    <source>
        <dbReference type="ARBA" id="ARBA00022769"/>
    </source>
</evidence>
<keyword evidence="11" id="KW-1185">Reference proteome</keyword>
<dbReference type="Pfam" id="PF08459">
    <property type="entry name" value="UvrC_RNaseH_dom"/>
    <property type="match status" value="1"/>
</dbReference>
<feature type="domain" description="UvrC family homology region profile" evidence="9">
    <location>
        <begin position="262"/>
        <end position="543"/>
    </location>
</feature>
<dbReference type="Gene3D" id="3.30.420.340">
    <property type="entry name" value="UvrC, RNAse H endonuclease domain"/>
    <property type="match status" value="1"/>
</dbReference>
<dbReference type="NCBIfam" id="TIGR00194">
    <property type="entry name" value="uvrC"/>
    <property type="match status" value="1"/>
</dbReference>
<dbReference type="PROSITE" id="PS50165">
    <property type="entry name" value="UVRC"/>
    <property type="match status" value="1"/>
</dbReference>
<dbReference type="SUPFAM" id="SSF47781">
    <property type="entry name" value="RuvA domain 2-like"/>
    <property type="match status" value="1"/>
</dbReference>
<evidence type="ECO:0000259" key="9">
    <source>
        <dbReference type="PROSITE" id="PS50165"/>
    </source>
</evidence>
<dbReference type="Gene3D" id="4.10.860.10">
    <property type="entry name" value="UVR domain"/>
    <property type="match status" value="1"/>
</dbReference>
<evidence type="ECO:0000256" key="4">
    <source>
        <dbReference type="ARBA" id="ARBA00022881"/>
    </source>
</evidence>
<dbReference type="PROSITE" id="PS50151">
    <property type="entry name" value="UVR"/>
    <property type="match status" value="1"/>
</dbReference>
<dbReference type="InterPro" id="IPR004791">
    <property type="entry name" value="UvrC"/>
</dbReference>
<dbReference type="GO" id="GO:0009381">
    <property type="term" value="F:excinuclease ABC activity"/>
    <property type="evidence" value="ECO:0007669"/>
    <property type="project" value="UniProtKB-UniRule"/>
</dbReference>
<comment type="function">
    <text evidence="6">The UvrABC repair system catalyzes the recognition and processing of DNA lesions. UvrC both incises the 5' and 3' sides of the lesion. The N-terminal half is responsible for the 3' incision and the C-terminal half is responsible for the 5' incision.</text>
</comment>
<dbReference type="InterPro" id="IPR003583">
    <property type="entry name" value="Hlx-hairpin-Hlx_DNA-bd_motif"/>
</dbReference>
<dbReference type="SUPFAM" id="SSF46600">
    <property type="entry name" value="C-terminal UvrC-binding domain of UvrB"/>
    <property type="match status" value="1"/>
</dbReference>
<dbReference type="SUPFAM" id="SSF82771">
    <property type="entry name" value="GIY-YIG endonuclease"/>
    <property type="match status" value="1"/>
</dbReference>
<dbReference type="GO" id="GO:0009380">
    <property type="term" value="C:excinuclease repair complex"/>
    <property type="evidence" value="ECO:0007669"/>
    <property type="project" value="InterPro"/>
</dbReference>
<keyword evidence="10" id="KW-0378">Hydrolase</keyword>
<comment type="subcellular location">
    <subcellularLocation>
        <location evidence="6">Cytoplasm</location>
    </subcellularLocation>
</comment>
<sequence length="678" mass="74210">MTPQETRESWRPRRGEIPTEPGVYRFRDDAGRVLYVGKAKNLRQRLSNYFQPLHTLHERTRRMVTTARGVEWTVVGSELEALQLEYGWIKEFAPPFNVKFRDDKTYPYLAITLGDAVPRVMVTRTRGIPGARYFGPYTKVWAVRESVDIMLKAFPMRSCSEATYKRARDRNRPCLLGDIGKCAAPCVDRISKADHKSIALDFASFMAGNDASHVRELRARMTAAAAEMDYESAARLRDQIGALETALSKSSIVLQEDVDVDVFGIAHDELAAAVQLFIVRGGRIRGVRGWVVDTELDVALSELVDQVLQNAYDEVTVPAREIIVPEVPDDGAALQQVLTERRRAAGERGAVVVKTAQRGDKASLSETVTTNARNALQVYKTRRSGDFTARSQALADIQEALGLAEAPLRLECFDVSHLGGTNQVASMVVFEDGLPKKDQYRKFSIASARDDTDAVYQVLSRRLAYLRPGATGVEVPADTDLAADAVAAAESAAVDGAEGTAASEVAAADAPVTTGTRKAFHYRPGLLVIDGGQPQVAAAARALADAGIDDIAVCGIAKRLEEIWLPDSDYPVILPRSSDALFLLQRLRDEAHRFALRYQRTKRSADIQTQLSSIPGLGPTRVKQLLTHFGSVARLRAASIDELVAVDGIGRITAEQVHRAVRQGGPGRLRAPTSEGRP</sequence>
<gene>
    <name evidence="6 10" type="primary">uvrC</name>
    <name evidence="10" type="ORF">OVN18_11945</name>
</gene>
<evidence type="ECO:0000256" key="2">
    <source>
        <dbReference type="ARBA" id="ARBA00022763"/>
    </source>
</evidence>
<dbReference type="GO" id="GO:0005737">
    <property type="term" value="C:cytoplasm"/>
    <property type="evidence" value="ECO:0007669"/>
    <property type="project" value="UniProtKB-SubCell"/>
</dbReference>
<dbReference type="PANTHER" id="PTHR30562">
    <property type="entry name" value="UVRC/OXIDOREDUCTASE"/>
    <property type="match status" value="1"/>
</dbReference>
<feature type="domain" description="GIY-YIG" evidence="8">
    <location>
        <begin position="19"/>
        <end position="98"/>
    </location>
</feature>
<keyword evidence="1 6" id="KW-0963">Cytoplasm</keyword>
<dbReference type="Pfam" id="PF22920">
    <property type="entry name" value="UvrC_RNaseH"/>
    <property type="match status" value="1"/>
</dbReference>
<keyword evidence="5 6" id="KW-0234">DNA repair</keyword>
<evidence type="ECO:0000259" key="7">
    <source>
        <dbReference type="PROSITE" id="PS50151"/>
    </source>
</evidence>
<accession>A0A9E8S8G6</accession>
<comment type="similarity">
    <text evidence="6">Belongs to the UvrC family.</text>
</comment>
<dbReference type="RefSeq" id="WP_267780995.1">
    <property type="nucleotide sequence ID" value="NZ_CP113089.1"/>
</dbReference>
<dbReference type="GO" id="GO:0009432">
    <property type="term" value="P:SOS response"/>
    <property type="evidence" value="ECO:0007669"/>
    <property type="project" value="UniProtKB-UniRule"/>
</dbReference>
<keyword evidence="2 6" id="KW-0227">DNA damage</keyword>
<dbReference type="EMBL" id="CP113089">
    <property type="protein sequence ID" value="WAB81233.1"/>
    <property type="molecule type" value="Genomic_DNA"/>
</dbReference>
<evidence type="ECO:0000256" key="6">
    <source>
        <dbReference type="HAMAP-Rule" id="MF_00203"/>
    </source>
</evidence>
<evidence type="ECO:0000256" key="5">
    <source>
        <dbReference type="ARBA" id="ARBA00023204"/>
    </source>
</evidence>
<dbReference type="InterPro" id="IPR001162">
    <property type="entry name" value="UvrC_RNase_H_dom"/>
</dbReference>
<evidence type="ECO:0000259" key="8">
    <source>
        <dbReference type="PROSITE" id="PS50164"/>
    </source>
</evidence>
<dbReference type="InterPro" id="IPR036876">
    <property type="entry name" value="UVR_dom_sf"/>
</dbReference>
<feature type="domain" description="UVR" evidence="7">
    <location>
        <begin position="211"/>
        <end position="246"/>
    </location>
</feature>
<keyword evidence="6" id="KW-0742">SOS response</keyword>
<name>A0A9E8S8G6_9MICO</name>
<dbReference type="InterPro" id="IPR050066">
    <property type="entry name" value="UvrABC_protein_C"/>
</dbReference>
<dbReference type="HAMAP" id="MF_00203">
    <property type="entry name" value="UvrC"/>
    <property type="match status" value="1"/>
</dbReference>
<dbReference type="Gene3D" id="1.10.150.20">
    <property type="entry name" value="5' to 3' exonuclease, C-terminal subdomain"/>
    <property type="match status" value="1"/>
</dbReference>
<dbReference type="KEGG" id="mdb:OVN18_11945"/>
<dbReference type="CDD" id="cd10434">
    <property type="entry name" value="GIY-YIG_UvrC_Cho"/>
    <property type="match status" value="1"/>
</dbReference>
<dbReference type="GO" id="GO:0003677">
    <property type="term" value="F:DNA binding"/>
    <property type="evidence" value="ECO:0007669"/>
    <property type="project" value="UniProtKB-UniRule"/>
</dbReference>
<dbReference type="SMART" id="SM00278">
    <property type="entry name" value="HhH1"/>
    <property type="match status" value="2"/>
</dbReference>
<evidence type="ECO:0000313" key="11">
    <source>
        <dbReference type="Proteomes" id="UP001164706"/>
    </source>
</evidence>
<dbReference type="Proteomes" id="UP001164706">
    <property type="component" value="Chromosome"/>
</dbReference>
<dbReference type="Pfam" id="PF14520">
    <property type="entry name" value="HHH_5"/>
    <property type="match status" value="1"/>
</dbReference>
<keyword evidence="4 6" id="KW-0267">Excision nuclease</keyword>
<dbReference type="InterPro" id="IPR000305">
    <property type="entry name" value="GIY-YIG_endonuc"/>
</dbReference>
<dbReference type="InterPro" id="IPR010994">
    <property type="entry name" value="RuvA_2-like"/>
</dbReference>
<dbReference type="SMART" id="SM00465">
    <property type="entry name" value="GIYc"/>
    <property type="match status" value="1"/>
</dbReference>
<dbReference type="InterPro" id="IPR047296">
    <property type="entry name" value="GIY-YIG_UvrC_Cho"/>
</dbReference>
<dbReference type="Pfam" id="PF02151">
    <property type="entry name" value="UVR"/>
    <property type="match status" value="1"/>
</dbReference>
<reference evidence="10" key="1">
    <citation type="submission" date="2022-11" db="EMBL/GenBank/DDBJ databases">
        <title>Description of Microcella daejonensis nov. sp, isolated from riverside soil.</title>
        <authorList>
            <person name="Molina K.M."/>
            <person name="Kim S.B."/>
        </authorList>
    </citation>
    <scope>NUCLEOTIDE SEQUENCE</scope>
    <source>
        <strain evidence="10">MMS21-STM12</strain>
    </source>
</reference>
<dbReference type="NCBIfam" id="NF001824">
    <property type="entry name" value="PRK00558.1-5"/>
    <property type="match status" value="1"/>
</dbReference>
<evidence type="ECO:0000313" key="10">
    <source>
        <dbReference type="EMBL" id="WAB81233.1"/>
    </source>
</evidence>
<dbReference type="AlphaFoldDB" id="A0A9E8S8G6"/>